<reference evidence="8" key="1">
    <citation type="journal article" date="2013" name="Genome Announc.">
        <title>Complete Chromosome Sequence of Carnobacterium maltaromaticum LMA 28.</title>
        <authorList>
            <person name="Cailliez-Grimal C."/>
            <person name="Chaillou S."/>
            <person name="Anba-Mondoloni J."/>
            <person name="Loux V."/>
            <person name="Afzal M.I."/>
            <person name="Rahman A."/>
            <person name="Kergourlay G."/>
            <person name="Champomier-Verges M.C."/>
            <person name="Zagorec M."/>
            <person name="Dalgaard P."/>
            <person name="Leisner J.J."/>
            <person name="Prevost H."/>
            <person name="Revol-Junelles A.M."/>
            <person name="Borges F."/>
        </authorList>
    </citation>
    <scope>NUCLEOTIDE SEQUENCE</scope>
    <source>
        <strain evidence="8">LMA28</strain>
    </source>
</reference>
<dbReference type="Pfam" id="PF01832">
    <property type="entry name" value="Glucosaminidase"/>
    <property type="match status" value="1"/>
</dbReference>
<dbReference type="InterPro" id="IPR013783">
    <property type="entry name" value="Ig-like_fold"/>
</dbReference>
<dbReference type="Pfam" id="PF17957">
    <property type="entry name" value="Big_7"/>
    <property type="match status" value="1"/>
</dbReference>
<evidence type="ECO:0000313" key="8">
    <source>
        <dbReference type="Proteomes" id="UP000000212"/>
    </source>
</evidence>
<gene>
    <name evidence="7" type="ORF">BN424_2767</name>
</gene>
<dbReference type="STRING" id="1234679.BN424_2767"/>
<dbReference type="PANTHER" id="PTHR30404:SF0">
    <property type="entry name" value="N-ACETYLMURAMOYL-L-ALANINE AMIDASE AMIC"/>
    <property type="match status" value="1"/>
</dbReference>
<dbReference type="InterPro" id="IPR002901">
    <property type="entry name" value="MGlyc_endo_b_GlcNAc-like_dom"/>
</dbReference>
<dbReference type="PANTHER" id="PTHR30404">
    <property type="entry name" value="N-ACETYLMURAMOYL-L-ALANINE AMIDASE"/>
    <property type="match status" value="1"/>
</dbReference>
<proteinExistence type="inferred from homology"/>
<keyword evidence="4" id="KW-1133">Transmembrane helix</keyword>
<dbReference type="GO" id="GO:0004040">
    <property type="term" value="F:amidase activity"/>
    <property type="evidence" value="ECO:0007669"/>
    <property type="project" value="InterPro"/>
</dbReference>
<dbReference type="CDD" id="cd02696">
    <property type="entry name" value="MurNAc-LAA"/>
    <property type="match status" value="1"/>
</dbReference>
<dbReference type="InterPro" id="IPR002508">
    <property type="entry name" value="MurNAc-LAA_cat"/>
</dbReference>
<dbReference type="Gene3D" id="4.10.80.30">
    <property type="entry name" value="DNA polymerase, domain 6"/>
    <property type="match status" value="1"/>
</dbReference>
<name>K8E619_CARML</name>
<accession>K8E619</accession>
<dbReference type="SMART" id="SM00047">
    <property type="entry name" value="LYZ2"/>
    <property type="match status" value="1"/>
</dbReference>
<dbReference type="Gene3D" id="2.60.40.10">
    <property type="entry name" value="Immunoglobulins"/>
    <property type="match status" value="1"/>
</dbReference>
<keyword evidence="4" id="KW-0812">Transmembrane</keyword>
<keyword evidence="2" id="KW-0378">Hydrolase</keyword>
<dbReference type="eggNOG" id="COG1705">
    <property type="taxonomic scope" value="Bacteria"/>
</dbReference>
<evidence type="ECO:0000256" key="1">
    <source>
        <dbReference type="ARBA" id="ARBA00010266"/>
    </source>
</evidence>
<dbReference type="GO" id="GO:0008745">
    <property type="term" value="F:N-acetylmuramoyl-L-alanine amidase activity"/>
    <property type="evidence" value="ECO:0007669"/>
    <property type="project" value="InterPro"/>
</dbReference>
<organism evidence="7 8">
    <name type="scientific">Carnobacterium maltaromaticum LMA28</name>
    <dbReference type="NCBI Taxonomy" id="1234679"/>
    <lineage>
        <taxon>Bacteria</taxon>
        <taxon>Bacillati</taxon>
        <taxon>Bacillota</taxon>
        <taxon>Bacilli</taxon>
        <taxon>Lactobacillales</taxon>
        <taxon>Carnobacteriaceae</taxon>
        <taxon>Carnobacterium</taxon>
    </lineage>
</organism>
<evidence type="ECO:0000256" key="3">
    <source>
        <dbReference type="SAM" id="MobiDB-lite"/>
    </source>
</evidence>
<evidence type="ECO:0000256" key="4">
    <source>
        <dbReference type="SAM" id="Phobius"/>
    </source>
</evidence>
<dbReference type="Pfam" id="PF01520">
    <property type="entry name" value="Amidase_3"/>
    <property type="match status" value="1"/>
</dbReference>
<dbReference type="HOGENOM" id="CLU_250074_0_0_9"/>
<feature type="region of interest" description="Disordered" evidence="3">
    <location>
        <begin position="49"/>
        <end position="73"/>
    </location>
</feature>
<dbReference type="KEGG" id="cml:BN424_2767"/>
<dbReference type="Gene3D" id="3.40.630.40">
    <property type="entry name" value="Zn-dependent exopeptidases"/>
    <property type="match status" value="1"/>
</dbReference>
<evidence type="ECO:0000256" key="2">
    <source>
        <dbReference type="ARBA" id="ARBA00022801"/>
    </source>
</evidence>
<dbReference type="EMBL" id="HE999757">
    <property type="protein sequence ID" value="CCO12189.2"/>
    <property type="molecule type" value="Genomic_DNA"/>
</dbReference>
<evidence type="ECO:0000259" key="6">
    <source>
        <dbReference type="SMART" id="SM00646"/>
    </source>
</evidence>
<keyword evidence="8" id="KW-1185">Reference proteome</keyword>
<evidence type="ECO:0000313" key="7">
    <source>
        <dbReference type="EMBL" id="CCO12189.2"/>
    </source>
</evidence>
<feature type="transmembrane region" description="Helical" evidence="4">
    <location>
        <begin position="18"/>
        <end position="40"/>
    </location>
</feature>
<dbReference type="SUPFAM" id="SSF53187">
    <property type="entry name" value="Zn-dependent exopeptidases"/>
    <property type="match status" value="1"/>
</dbReference>
<dbReference type="GO" id="GO:0030288">
    <property type="term" value="C:outer membrane-bounded periplasmic space"/>
    <property type="evidence" value="ECO:0007669"/>
    <property type="project" value="TreeGrafter"/>
</dbReference>
<feature type="domain" description="Mannosyl-glycoprotein endo-beta-N-acetylglucosamidase-like" evidence="5">
    <location>
        <begin position="118"/>
        <end position="287"/>
    </location>
</feature>
<dbReference type="Gene3D" id="1.10.530.10">
    <property type="match status" value="1"/>
</dbReference>
<dbReference type="Proteomes" id="UP000000212">
    <property type="component" value="Chromosome"/>
</dbReference>
<dbReference type="GO" id="GO:0009253">
    <property type="term" value="P:peptidoglycan catabolic process"/>
    <property type="evidence" value="ECO:0007669"/>
    <property type="project" value="InterPro"/>
</dbReference>
<evidence type="ECO:0000259" key="5">
    <source>
        <dbReference type="SMART" id="SM00047"/>
    </source>
</evidence>
<sequence>MRNKEVSKYVFQKIKKGLILIVTIMMINSYLLPFISAVAVENTSNLDKPAEEKENLNDNNVSEIHSTEDSEVNKSEISAIDLGESENPIIEVEKNENPAQENNEMIISDQEQYNKVMAEVRERSTAIPEFIMQVSENAKLLASQNDLYASVMIAQSILESAHGTSVLGKIPVNNLFGIKGRYNNQFFEKESLEQLPDGTWVTKKSEFRKYESWEKSQLDYVEKIKKGPNANAGDNSWNPSYYAGAWRSNTSSYRDATAALVGKYASDKTYDSKLNQIIETYNLTQFDLPMRAVLDSPLNDMKILENKIDISGWALSANGISKIDVYLDNQMVGTAVYGIERSDVYSSYPEYENQNSGYQYTINTTNLATGNHKIKIQVFDNNGTSQTLEKAVSKVDTPNRLYVESPSGVNEVIDSLAIKGWGLAVAGITKIEVLVDDRYVSDATIGIERKDVMELFPEYKNANSGFSYQLDTKNLSKGNHKVTIKMCDASGTITSKDSIINKNSLKMLTQLEKPFNNDKVFGQDYKIKGWILAPDELDKIEVFVDGKSKGTAIYGIARNDVYNIYPSYNNKNSGFYYNLDASNLTVGQHKIDIKVTTVIGETQTMSRTFEKIDMPHRLYIDEPSRSEPVSGNQIVRGWTVSEKGIDKVEVFIDGILDGNASINLERLDVQKLFPEYQTSTSGFSYTLDTSKLKVGNHVITIKSYSKKGEINSTDIAIVKPLTKILTSLDNPTTNAKIYGEKYKISGWALSEEKIANIEISVDGIRKGLATYNIERSDVYNAYPKFNNKNAGFEYEFNATKLSEGNHTLKLIFNLENGQTQVIERIIVKPAMPNRLYVDEPVLNKEVGKSEKIRGWALSEKGVSKIEILVDSKLMGQAAINLERKDVYKAFNEYENVNSGFSYDLDTTTLTSGNHNLTIKVYLKDSTAVTSTRIISKKKLEILTMLDSLNDGDKISGANFNVSGWVLADTPVDKIEYVIDGKLDGNALLNISRLDVYKAYPKYDEKNSGFSYAINADKLNSGKHNLNIKISMKNGETRMISRSFIISDLSNKSYLENPTNSLLENNQIVKGWFVSTSSVSKINVLLDNEKVGEAEHNILREDVYNLYPEYDNKNSGFQYLLNAENIPSGKHTLKIELMLSDGGKEIITKEIYKANFPMISYLEAPISNSVVSGIIDVKGWILADEKMARVEVYVDGQINGNAIINILRQDVAGVYPDYKDTNPGFSYKLNTVNLSAGMHELKIIGISNAGRSTIINSTFRLGELAGKKVYVDAGHGGRDPGAISSGVQEKDLNLKVALKLRNNLVNKGATVVMSRDNDQFLELWEITNKANSSNADIFISLHHNSAGESADGIETYSYEGSGSSNRSVFSLFNQNLSESYSVVTPFAANNNFDRLYKSQELAKKIQVGLIDKTGAKDRGAKKTDFHVIRETNMPAVLAELGFITNPAERAKLVTDSYQNKLAQGITEGTVNYFK</sequence>
<comment type="similarity">
    <text evidence="1">Belongs to the glycosyl hydrolase 73 family.</text>
</comment>
<feature type="domain" description="MurNAc-LAA" evidence="6">
    <location>
        <begin position="1326"/>
        <end position="1469"/>
    </location>
</feature>
<keyword evidence="4" id="KW-0472">Membrane</keyword>
<dbReference type="SMART" id="SM00646">
    <property type="entry name" value="Ami_3"/>
    <property type="match status" value="1"/>
</dbReference>
<dbReference type="InterPro" id="IPR050695">
    <property type="entry name" value="N-acetylmuramoyl_amidase_3"/>
</dbReference>
<protein>
    <submittedName>
        <fullName evidence="7">Mannosyl-glycoendo-beta-N-acetylglucosaminidase family protein</fullName>
    </submittedName>
</protein>
<dbReference type="eggNOG" id="COG0860">
    <property type="taxonomic scope" value="Bacteria"/>
</dbReference>